<evidence type="ECO:0000256" key="1">
    <source>
        <dbReference type="SAM" id="MobiDB-lite"/>
    </source>
</evidence>
<name>A0A8D8CT80_CULPI</name>
<proteinExistence type="predicted"/>
<dbReference type="AlphaFoldDB" id="A0A8D8CT80"/>
<feature type="region of interest" description="Disordered" evidence="1">
    <location>
        <begin position="53"/>
        <end position="100"/>
    </location>
</feature>
<accession>A0A8D8CT80</accession>
<reference evidence="2" key="1">
    <citation type="submission" date="2021-05" db="EMBL/GenBank/DDBJ databases">
        <authorList>
            <person name="Alioto T."/>
            <person name="Alioto T."/>
            <person name="Gomez Garrido J."/>
        </authorList>
    </citation>
    <scope>NUCLEOTIDE SEQUENCE</scope>
</reference>
<evidence type="ECO:0000313" key="2">
    <source>
        <dbReference type="EMBL" id="CAG6496506.1"/>
    </source>
</evidence>
<sequence length="361" mass="39428">MWELLGEDLLSKDSVPLLLQVLSQQQQLLTVLVQAATQLADHELVHDRAFTEDAPRFGDQPGEEAAESDQAPEFQQPRVQASVHPDGPERKHTHRYSGQTSTTNLHHLVLPPIIIDKMADLKHVNLTVIDPLQPSSTTITSTPGITSAPASTQLVDNNDGHLCGSCQIDDSLVAGHAQVQHGCYPRQALQRPGEHVTADIVPFRYVSLAKRKTPPGPVLQIKQDVQSGRPTSWSGHRNPHYNGFAECSIIKHSSSSTGGEALRQSINAFLLFNFSTSGRRAALINSPAELQLIGRQHVIDGGSFLTVRRCTVWPWDPGQPKVRSGQLVCISWLLIASPGLGIDDPAQQQQQPANSTRRSCV</sequence>
<dbReference type="EMBL" id="HBUE01131197">
    <property type="protein sequence ID" value="CAG6496506.1"/>
    <property type="molecule type" value="Transcribed_RNA"/>
</dbReference>
<protein>
    <submittedName>
        <fullName evidence="2">(northern house mosquito) hypothetical protein</fullName>
    </submittedName>
</protein>
<organism evidence="2">
    <name type="scientific">Culex pipiens</name>
    <name type="common">House mosquito</name>
    <dbReference type="NCBI Taxonomy" id="7175"/>
    <lineage>
        <taxon>Eukaryota</taxon>
        <taxon>Metazoa</taxon>
        <taxon>Ecdysozoa</taxon>
        <taxon>Arthropoda</taxon>
        <taxon>Hexapoda</taxon>
        <taxon>Insecta</taxon>
        <taxon>Pterygota</taxon>
        <taxon>Neoptera</taxon>
        <taxon>Endopterygota</taxon>
        <taxon>Diptera</taxon>
        <taxon>Nematocera</taxon>
        <taxon>Culicoidea</taxon>
        <taxon>Culicidae</taxon>
        <taxon>Culicinae</taxon>
        <taxon>Culicini</taxon>
        <taxon>Culex</taxon>
        <taxon>Culex</taxon>
    </lineage>
</organism>